<comment type="pathway">
    <text evidence="3">Protein modification; protein ubiquitination.</text>
</comment>
<proteinExistence type="predicted"/>
<dbReference type="EC" id="2.3.2.27" evidence="4"/>
<keyword evidence="9" id="KW-0833">Ubl conjugation pathway</keyword>
<evidence type="ECO:0000256" key="12">
    <source>
        <dbReference type="ARBA" id="ARBA00023204"/>
    </source>
</evidence>
<keyword evidence="5" id="KW-0808">Transferase</keyword>
<dbReference type="SMART" id="SM00734">
    <property type="entry name" value="ZnF_Rad18"/>
    <property type="match status" value="1"/>
</dbReference>
<protein>
    <recommendedName>
        <fullName evidence="4">RING-type E3 ubiquitin transferase</fullName>
        <ecNumber evidence="4">2.3.2.27</ecNumber>
    </recommendedName>
</protein>
<dbReference type="InterPro" id="IPR003034">
    <property type="entry name" value="SAP_dom"/>
</dbReference>
<accession>A0A507EC60</accession>
<evidence type="ECO:0000256" key="11">
    <source>
        <dbReference type="ARBA" id="ARBA00023125"/>
    </source>
</evidence>
<evidence type="ECO:0000256" key="1">
    <source>
        <dbReference type="ARBA" id="ARBA00000900"/>
    </source>
</evidence>
<dbReference type="GO" id="GO:0006281">
    <property type="term" value="P:DNA repair"/>
    <property type="evidence" value="ECO:0007669"/>
    <property type="project" value="UniProtKB-KW"/>
</dbReference>
<evidence type="ECO:0000256" key="2">
    <source>
        <dbReference type="ARBA" id="ARBA00004123"/>
    </source>
</evidence>
<evidence type="ECO:0000256" key="4">
    <source>
        <dbReference type="ARBA" id="ARBA00012483"/>
    </source>
</evidence>
<keyword evidence="10" id="KW-0862">Zinc</keyword>
<dbReference type="GO" id="GO:0061630">
    <property type="term" value="F:ubiquitin protein ligase activity"/>
    <property type="evidence" value="ECO:0007669"/>
    <property type="project" value="UniProtKB-EC"/>
</dbReference>
<dbReference type="Pfam" id="PF02037">
    <property type="entry name" value="SAP"/>
    <property type="match status" value="1"/>
</dbReference>
<dbReference type="Proteomes" id="UP000318582">
    <property type="component" value="Unassembled WGS sequence"/>
</dbReference>
<dbReference type="PANTHER" id="PTHR14134:SF2">
    <property type="entry name" value="E3 UBIQUITIN-PROTEIN LIGASE RAD18"/>
    <property type="match status" value="1"/>
</dbReference>
<feature type="compositionally biased region" description="Polar residues" evidence="14">
    <location>
        <begin position="26"/>
        <end position="36"/>
    </location>
</feature>
<dbReference type="GO" id="GO:0006513">
    <property type="term" value="P:protein monoubiquitination"/>
    <property type="evidence" value="ECO:0007669"/>
    <property type="project" value="InterPro"/>
</dbReference>
<dbReference type="AlphaFoldDB" id="A0A507EC60"/>
<feature type="compositionally biased region" description="Basic and acidic residues" evidence="14">
    <location>
        <begin position="159"/>
        <end position="188"/>
    </location>
</feature>
<name>A0A507EC60_9FUNG</name>
<dbReference type="UniPathway" id="UPA00143"/>
<dbReference type="InterPro" id="IPR039577">
    <property type="entry name" value="Rad18"/>
</dbReference>
<dbReference type="SMART" id="SM00513">
    <property type="entry name" value="SAP"/>
    <property type="match status" value="1"/>
</dbReference>
<dbReference type="Gene3D" id="3.30.160.60">
    <property type="entry name" value="Classic Zinc Finger"/>
    <property type="match status" value="1"/>
</dbReference>
<keyword evidence="11" id="KW-0238">DNA-binding</keyword>
<evidence type="ECO:0000256" key="7">
    <source>
        <dbReference type="ARBA" id="ARBA00022763"/>
    </source>
</evidence>
<dbReference type="InterPro" id="IPR006642">
    <property type="entry name" value="Rad18_UBZ4"/>
</dbReference>
<feature type="domain" description="SAP" evidence="15">
    <location>
        <begin position="84"/>
        <end position="118"/>
    </location>
</feature>
<comment type="subcellular location">
    <subcellularLocation>
        <location evidence="2">Nucleus</location>
    </subcellularLocation>
</comment>
<comment type="caution">
    <text evidence="16">The sequence shown here is derived from an EMBL/GenBank/DDBJ whole genome shotgun (WGS) entry which is preliminary data.</text>
</comment>
<dbReference type="PROSITE" id="PS50800">
    <property type="entry name" value="SAP"/>
    <property type="match status" value="1"/>
</dbReference>
<organism evidence="16 17">
    <name type="scientific">Powellomyces hirtus</name>
    <dbReference type="NCBI Taxonomy" id="109895"/>
    <lineage>
        <taxon>Eukaryota</taxon>
        <taxon>Fungi</taxon>
        <taxon>Fungi incertae sedis</taxon>
        <taxon>Chytridiomycota</taxon>
        <taxon>Chytridiomycota incertae sedis</taxon>
        <taxon>Chytridiomycetes</taxon>
        <taxon>Spizellomycetales</taxon>
        <taxon>Powellomycetaceae</taxon>
        <taxon>Powellomyces</taxon>
    </lineage>
</organism>
<feature type="region of interest" description="Disordered" evidence="14">
    <location>
        <begin position="145"/>
        <end position="216"/>
    </location>
</feature>
<keyword evidence="17" id="KW-1185">Reference proteome</keyword>
<evidence type="ECO:0000313" key="17">
    <source>
        <dbReference type="Proteomes" id="UP000318582"/>
    </source>
</evidence>
<evidence type="ECO:0000256" key="3">
    <source>
        <dbReference type="ARBA" id="ARBA00004906"/>
    </source>
</evidence>
<sequence>MPQSIGVPRESPPRRTPSRSQRHNEQASISYSQVRKTTVTCPICQKQTSAKDVNQHIDSGCKDGLIPSPSIPRSMKAPKPSLHYKDYRDAELRKLLQKDGLPSSGDRQTLIRRLSEWIKRYNANIDEGDNKSTLQLARELGEWERNVNAAKPASFTNTGRHEETSETQQERLRHSRKYHDEYADMIERVRKRKRSSRDAGQVPDGPGSSEINNNAK</sequence>
<evidence type="ECO:0000256" key="10">
    <source>
        <dbReference type="ARBA" id="ARBA00022833"/>
    </source>
</evidence>
<dbReference type="SUPFAM" id="SSF68906">
    <property type="entry name" value="SAP domain"/>
    <property type="match status" value="1"/>
</dbReference>
<dbReference type="GO" id="GO:0008270">
    <property type="term" value="F:zinc ion binding"/>
    <property type="evidence" value="ECO:0007669"/>
    <property type="project" value="UniProtKB-KW"/>
</dbReference>
<reference evidence="16 17" key="1">
    <citation type="journal article" date="2019" name="Sci. Rep.">
        <title>Comparative genomics of chytrid fungi reveal insights into the obligate biotrophic and pathogenic lifestyle of Synchytrium endobioticum.</title>
        <authorList>
            <person name="van de Vossenberg B.T.L.H."/>
            <person name="Warris S."/>
            <person name="Nguyen H.D.T."/>
            <person name="van Gent-Pelzer M.P.E."/>
            <person name="Joly D.L."/>
            <person name="van de Geest H.C."/>
            <person name="Bonants P.J.M."/>
            <person name="Smith D.S."/>
            <person name="Levesque C.A."/>
            <person name="van der Lee T.A.J."/>
        </authorList>
    </citation>
    <scope>NUCLEOTIDE SEQUENCE [LARGE SCALE GENOMIC DNA]</scope>
    <source>
        <strain evidence="16 17">CBS 809.83</strain>
    </source>
</reference>
<gene>
    <name evidence="16" type="ORF">PhCBS80983_g00987</name>
</gene>
<dbReference type="GO" id="GO:0097505">
    <property type="term" value="C:Rad6-Rad18 complex"/>
    <property type="evidence" value="ECO:0007669"/>
    <property type="project" value="TreeGrafter"/>
</dbReference>
<dbReference type="InterPro" id="IPR036361">
    <property type="entry name" value="SAP_dom_sf"/>
</dbReference>
<evidence type="ECO:0000256" key="8">
    <source>
        <dbReference type="ARBA" id="ARBA00022771"/>
    </source>
</evidence>
<dbReference type="GO" id="GO:0005634">
    <property type="term" value="C:nucleus"/>
    <property type="evidence" value="ECO:0007669"/>
    <property type="project" value="UniProtKB-SubCell"/>
</dbReference>
<dbReference type="STRING" id="109895.A0A507EC60"/>
<evidence type="ECO:0000256" key="9">
    <source>
        <dbReference type="ARBA" id="ARBA00022786"/>
    </source>
</evidence>
<keyword evidence="12" id="KW-0234">DNA repair</keyword>
<dbReference type="GO" id="GO:0003697">
    <property type="term" value="F:single-stranded DNA binding"/>
    <property type="evidence" value="ECO:0007669"/>
    <property type="project" value="InterPro"/>
</dbReference>
<evidence type="ECO:0000259" key="15">
    <source>
        <dbReference type="PROSITE" id="PS50800"/>
    </source>
</evidence>
<evidence type="ECO:0000256" key="5">
    <source>
        <dbReference type="ARBA" id="ARBA00022679"/>
    </source>
</evidence>
<feature type="region of interest" description="Disordered" evidence="14">
    <location>
        <begin position="61"/>
        <end position="81"/>
    </location>
</feature>
<dbReference type="PANTHER" id="PTHR14134">
    <property type="entry name" value="E3 UBIQUITIN-PROTEIN LIGASE RAD18"/>
    <property type="match status" value="1"/>
</dbReference>
<dbReference type="EMBL" id="QEAQ01000006">
    <property type="protein sequence ID" value="TPX61663.1"/>
    <property type="molecule type" value="Genomic_DNA"/>
</dbReference>
<evidence type="ECO:0000256" key="13">
    <source>
        <dbReference type="ARBA" id="ARBA00023242"/>
    </source>
</evidence>
<comment type="catalytic activity">
    <reaction evidence="1">
        <text>S-ubiquitinyl-[E2 ubiquitin-conjugating enzyme]-L-cysteine + [acceptor protein]-L-lysine = [E2 ubiquitin-conjugating enzyme]-L-cysteine + N(6)-ubiquitinyl-[acceptor protein]-L-lysine.</text>
        <dbReference type="EC" id="2.3.2.27"/>
    </reaction>
</comment>
<feature type="region of interest" description="Disordered" evidence="14">
    <location>
        <begin position="1"/>
        <end position="36"/>
    </location>
</feature>
<evidence type="ECO:0000313" key="16">
    <source>
        <dbReference type="EMBL" id="TPX61663.1"/>
    </source>
</evidence>
<dbReference type="GO" id="GO:0006301">
    <property type="term" value="P:DNA damage tolerance"/>
    <property type="evidence" value="ECO:0007669"/>
    <property type="project" value="InterPro"/>
</dbReference>
<keyword evidence="6" id="KW-0479">Metal-binding</keyword>
<evidence type="ECO:0000256" key="6">
    <source>
        <dbReference type="ARBA" id="ARBA00022723"/>
    </source>
</evidence>
<keyword evidence="8" id="KW-0863">Zinc-finger</keyword>
<keyword evidence="13" id="KW-0539">Nucleus</keyword>
<dbReference type="Gene3D" id="1.10.720.30">
    <property type="entry name" value="SAP domain"/>
    <property type="match status" value="1"/>
</dbReference>
<keyword evidence="7" id="KW-0227">DNA damage</keyword>
<evidence type="ECO:0000256" key="14">
    <source>
        <dbReference type="SAM" id="MobiDB-lite"/>
    </source>
</evidence>